<dbReference type="EMBL" id="RWJN01000190">
    <property type="protein sequence ID" value="TCD65261.1"/>
    <property type="molecule type" value="Genomic_DNA"/>
</dbReference>
<dbReference type="InterPro" id="IPR001353">
    <property type="entry name" value="Proteasome_sua/b"/>
</dbReference>
<evidence type="ECO:0000313" key="6">
    <source>
        <dbReference type="EMBL" id="TCD65261.1"/>
    </source>
</evidence>
<evidence type="ECO:0000256" key="5">
    <source>
        <dbReference type="RuleBase" id="RU004203"/>
    </source>
</evidence>
<keyword evidence="1 5" id="KW-0963">Cytoplasm</keyword>
<evidence type="ECO:0000256" key="1">
    <source>
        <dbReference type="ARBA" id="ARBA00022490"/>
    </source>
</evidence>
<comment type="function">
    <text evidence="5">Component of the proteasome, a multicatalytic proteinase complex which is characterized by its ability to cleave peptides with Arg, Phe, Tyr, Leu, and Glu adjacent to the leaving group at neutral or slightly basic pH. The proteasome has an ATP-dependent proteolytic activity.</text>
</comment>
<dbReference type="InterPro" id="IPR029055">
    <property type="entry name" value="Ntn_hydrolases_N"/>
</dbReference>
<accession>A0A4R0RBD2</accession>
<reference evidence="6 7" key="1">
    <citation type="submission" date="2018-11" db="EMBL/GenBank/DDBJ databases">
        <title>Genome assembly of Steccherinum ochraceum LE-BIN_3174, the white-rot fungus of the Steccherinaceae family (The Residual Polyporoid clade, Polyporales, Basidiomycota).</title>
        <authorList>
            <person name="Fedorova T.V."/>
            <person name="Glazunova O.A."/>
            <person name="Landesman E.O."/>
            <person name="Moiseenko K.V."/>
            <person name="Psurtseva N.V."/>
            <person name="Savinova O.S."/>
            <person name="Shakhova N.V."/>
            <person name="Tyazhelova T.V."/>
            <person name="Vasina D.V."/>
        </authorList>
    </citation>
    <scope>NUCLEOTIDE SEQUENCE [LARGE SCALE GENOMIC DNA]</scope>
    <source>
        <strain evidence="6 7">LE-BIN_3174</strain>
    </source>
</reference>
<organism evidence="6 7">
    <name type="scientific">Steccherinum ochraceum</name>
    <dbReference type="NCBI Taxonomy" id="92696"/>
    <lineage>
        <taxon>Eukaryota</taxon>
        <taxon>Fungi</taxon>
        <taxon>Dikarya</taxon>
        <taxon>Basidiomycota</taxon>
        <taxon>Agaricomycotina</taxon>
        <taxon>Agaricomycetes</taxon>
        <taxon>Polyporales</taxon>
        <taxon>Steccherinaceae</taxon>
        <taxon>Steccherinum</taxon>
    </lineage>
</organism>
<comment type="subcellular location">
    <subcellularLocation>
        <location evidence="5">Cytoplasm</location>
    </subcellularLocation>
    <subcellularLocation>
        <location evidence="5">Nucleus</location>
    </subcellularLocation>
</comment>
<evidence type="ECO:0000313" key="7">
    <source>
        <dbReference type="Proteomes" id="UP000292702"/>
    </source>
</evidence>
<evidence type="ECO:0000256" key="4">
    <source>
        <dbReference type="ARBA" id="ARBA00026071"/>
    </source>
</evidence>
<dbReference type="SUPFAM" id="SSF56235">
    <property type="entry name" value="N-terminal nucleophile aminohydrolases (Ntn hydrolases)"/>
    <property type="match status" value="1"/>
</dbReference>
<name>A0A4R0RBD2_9APHY</name>
<comment type="subunit">
    <text evidence="5">Component of the proteasome complex.</text>
</comment>
<keyword evidence="3 5" id="KW-0539">Nucleus</keyword>
<comment type="similarity">
    <text evidence="5">Belongs to the peptidase T1B family.</text>
</comment>
<dbReference type="CDD" id="cd03758">
    <property type="entry name" value="proteasome_beta_type_2"/>
    <property type="match status" value="1"/>
</dbReference>
<dbReference type="InterPro" id="IPR050115">
    <property type="entry name" value="Proteasome_alpha"/>
</dbReference>
<dbReference type="Pfam" id="PF00227">
    <property type="entry name" value="Proteasome"/>
    <property type="match status" value="1"/>
</dbReference>
<dbReference type="Proteomes" id="UP000292702">
    <property type="component" value="Unassembled WGS sequence"/>
</dbReference>
<evidence type="ECO:0000256" key="2">
    <source>
        <dbReference type="ARBA" id="ARBA00022942"/>
    </source>
</evidence>
<proteinExistence type="inferred from homology"/>
<comment type="subunit">
    <text evidence="4">The 26S proteasome consists of a 20S proteasome core and two 19S regulatory subunits. The 20S proteasome core is composed of 28 subunits that are arranged in four stacked rings, resulting in a barrel-shaped structure. The two end rings are each formed by seven alpha subunits, and the two central rings are each formed by seven beta subunits. The catalytic chamber with the active sites is on the inside of the barrel.</text>
</comment>
<dbReference type="GO" id="GO:0005737">
    <property type="term" value="C:cytoplasm"/>
    <property type="evidence" value="ECO:0007669"/>
    <property type="project" value="UniProtKB-SubCell"/>
</dbReference>
<dbReference type="GO" id="GO:0010498">
    <property type="term" value="P:proteasomal protein catabolic process"/>
    <property type="evidence" value="ECO:0007669"/>
    <property type="project" value="InterPro"/>
</dbReference>
<dbReference type="AlphaFoldDB" id="A0A4R0RBD2"/>
<comment type="caution">
    <text evidence="6">The sequence shown here is derived from an EMBL/GenBank/DDBJ whole genome shotgun (WGS) entry which is preliminary data.</text>
</comment>
<sequence length="194" mass="21920">MDVSFAITGKGYVILAADTTAAHSILKVKLDEDKIKELSPHLAMAYSGEPGDTVQFAEYVERNIRLYQIRNLYPLRPASAASWIRRSLADSLRSRKPYSVNLLLGGYDTNTHTPHLYWMDYLGTLTEVPFGAHGYGSYFALSLLDRYHDPEAPLEEGLAVLRRCIDEVAKRLIVAQPKYKVKVIDKDGVREIEF</sequence>
<dbReference type="PROSITE" id="PS51476">
    <property type="entry name" value="PROTEASOME_BETA_2"/>
    <property type="match status" value="1"/>
</dbReference>
<dbReference type="STRING" id="92696.A0A4R0RBD2"/>
<keyword evidence="7" id="KW-1185">Reference proteome</keyword>
<gene>
    <name evidence="6" type="primary">PRE1</name>
    <name evidence="6" type="ORF">EIP91_002925</name>
</gene>
<dbReference type="OrthoDB" id="268428at2759"/>
<dbReference type="PANTHER" id="PTHR11599">
    <property type="entry name" value="PROTEASOME SUBUNIT ALPHA/BETA"/>
    <property type="match status" value="1"/>
</dbReference>
<evidence type="ECO:0000256" key="3">
    <source>
        <dbReference type="ARBA" id="ARBA00023242"/>
    </source>
</evidence>
<dbReference type="InterPro" id="IPR023333">
    <property type="entry name" value="Proteasome_suB-type"/>
</dbReference>
<dbReference type="GO" id="GO:0019774">
    <property type="term" value="C:proteasome core complex, beta-subunit complex"/>
    <property type="evidence" value="ECO:0007669"/>
    <property type="project" value="UniProtKB-ARBA"/>
</dbReference>
<dbReference type="FunFam" id="3.60.20.10:FF:000008">
    <property type="entry name" value="Proteasome subunit beta type-4"/>
    <property type="match status" value="1"/>
</dbReference>
<dbReference type="GO" id="GO:0005634">
    <property type="term" value="C:nucleus"/>
    <property type="evidence" value="ECO:0007669"/>
    <property type="project" value="UniProtKB-SubCell"/>
</dbReference>
<protein>
    <recommendedName>
        <fullName evidence="5">Proteasome subunit beta</fullName>
    </recommendedName>
</protein>
<dbReference type="InterPro" id="IPR035206">
    <property type="entry name" value="Proteasome_beta2"/>
</dbReference>
<dbReference type="Gene3D" id="3.60.20.10">
    <property type="entry name" value="Glutamine Phosphoribosylpyrophosphate, subunit 1, domain 1"/>
    <property type="match status" value="1"/>
</dbReference>
<keyword evidence="2 5" id="KW-0647">Proteasome</keyword>